<dbReference type="Pfam" id="PF01979">
    <property type="entry name" value="Amidohydro_1"/>
    <property type="match status" value="1"/>
</dbReference>
<keyword evidence="1" id="KW-0645">Protease</keyword>
<feature type="active site" description="Proton acceptor" evidence="2">
    <location>
        <position position="277"/>
    </location>
</feature>
<dbReference type="EMBL" id="CP001139">
    <property type="protein sequence ID" value="ACH67081.1"/>
    <property type="molecule type" value="Genomic_DNA"/>
</dbReference>
<feature type="binding site" evidence="3">
    <location>
        <position position="162"/>
    </location>
    <ligand>
        <name>substrate</name>
    </ligand>
</feature>
<dbReference type="InterPro" id="IPR032466">
    <property type="entry name" value="Metal_Hydrolase"/>
</dbReference>
<reference evidence="8" key="1">
    <citation type="submission" date="2008-08" db="EMBL/GenBank/DDBJ databases">
        <title>Complete sequence of Vibrio fischeri strain MJ11.</title>
        <authorList>
            <person name="Mandel M.J."/>
            <person name="Stabb E.V."/>
            <person name="Ruby E.G."/>
            <person name="Ferriera S."/>
            <person name="Johnson J."/>
            <person name="Kravitz S."/>
            <person name="Beeson K."/>
            <person name="Sutton G."/>
            <person name="Rogers Y.-H."/>
            <person name="Friedman R."/>
            <person name="Frazier M."/>
            <person name="Venter J.C."/>
        </authorList>
    </citation>
    <scope>NUCLEOTIDE SEQUENCE [LARGE SCALE GENOMIC DNA]</scope>
    <source>
        <strain evidence="8">MJ11</strain>
    </source>
</reference>
<evidence type="ECO:0000256" key="4">
    <source>
        <dbReference type="PIRSR" id="PIRSR001238-3"/>
    </source>
</evidence>
<sequence>MFILLKNANVYAPQHLGKVNVLIGYGKVISIESDLNVQGIGDISIIDCKGKTVTPGLIDQHVHLIGGGGEGGFSSRTPQVTFSKLIQAGTTSVVGVLGTDGISRSPRDLYAKAAALTEEGITAYMHTGSYEVPTKTITTSIRDDISFLPSVLGVKIALADHRCSFPTLQELSRIVSDIRIASLLAKKRGVLHMHMGALSDPFASVFELLNMGIPISHFSPTHVARTESLFSEAMQFARRGGYIDITSGGSQFIAPELAIKQAIESGIDPKYITVSSDGNGSLPKFDIDGNMVALTAANVDGNLLLLPKLIESGISPEIAIAMLTSNVADSLGINKGRLQLGQDADLCIFNDDFTLYGVVAKGKTVLLDNELLVTGNFE</sequence>
<dbReference type="PANTHER" id="PTHR11647:SF1">
    <property type="entry name" value="COLLAPSIN RESPONSE MEDIATOR PROTEIN"/>
    <property type="match status" value="1"/>
</dbReference>
<protein>
    <recommendedName>
        <fullName evidence="1">Isoaspartyl dipeptidase</fullName>
        <ecNumber evidence="1">3.4.19.-</ecNumber>
    </recommendedName>
</protein>
<keyword evidence="1" id="KW-0482">Metalloprotease</keyword>
<dbReference type="NCBIfam" id="TIGR01975">
    <property type="entry name" value="isoAsp_dipep"/>
    <property type="match status" value="1"/>
</dbReference>
<feature type="binding site" description="via carbamate group" evidence="4">
    <location>
        <position position="155"/>
    </location>
    <ligand>
        <name>Zn(2+)</name>
        <dbReference type="ChEBI" id="CHEBI:29105"/>
        <label>2</label>
        <note>catalytic</note>
    </ligand>
</feature>
<dbReference type="InterPro" id="IPR011059">
    <property type="entry name" value="Metal-dep_hydrolase_composite"/>
</dbReference>
<gene>
    <name evidence="7" type="primary">iadA</name>
    <name evidence="7" type="ordered locus">VFMJ11_1602</name>
</gene>
<dbReference type="SUPFAM" id="SSF51338">
    <property type="entry name" value="Composite domain of metallo-dependent hydrolases"/>
    <property type="match status" value="1"/>
</dbReference>
<keyword evidence="1 4" id="KW-0862">Zinc</keyword>
<dbReference type="GO" id="GO:0008798">
    <property type="term" value="F:beta-aspartyl-peptidase activity"/>
    <property type="evidence" value="ECO:0007669"/>
    <property type="project" value="InterPro"/>
</dbReference>
<evidence type="ECO:0000256" key="5">
    <source>
        <dbReference type="PIRSR" id="PIRSR001238-50"/>
    </source>
</evidence>
<feature type="binding site" description="via carbamate group" evidence="4">
    <location>
        <position position="155"/>
    </location>
    <ligand>
        <name>Zn(2+)</name>
        <dbReference type="ChEBI" id="CHEBI:29105"/>
        <label>1</label>
        <note>catalytic</note>
    </ligand>
</feature>
<keyword evidence="1 4" id="KW-0479">Metal-binding</keyword>
<feature type="binding site" evidence="4">
    <location>
        <position position="63"/>
    </location>
    <ligand>
        <name>Zn(2+)</name>
        <dbReference type="ChEBI" id="CHEBI:29105"/>
        <label>1</label>
        <note>catalytic</note>
    </ligand>
</feature>
<organism evidence="7 8">
    <name type="scientific">Aliivibrio fischeri (strain MJ11)</name>
    <name type="common">Vibrio fischeri</name>
    <dbReference type="NCBI Taxonomy" id="388396"/>
    <lineage>
        <taxon>Bacteria</taxon>
        <taxon>Pseudomonadati</taxon>
        <taxon>Pseudomonadota</taxon>
        <taxon>Gammaproteobacteria</taxon>
        <taxon>Vibrionales</taxon>
        <taxon>Vibrionaceae</taxon>
        <taxon>Aliivibrio</taxon>
    </lineage>
</organism>
<feature type="binding site" evidence="4">
    <location>
        <position position="61"/>
    </location>
    <ligand>
        <name>Zn(2+)</name>
        <dbReference type="ChEBI" id="CHEBI:29105"/>
        <label>1</label>
        <note>catalytic</note>
    </ligand>
</feature>
<dbReference type="GO" id="GO:0005737">
    <property type="term" value="C:cytoplasm"/>
    <property type="evidence" value="ECO:0007669"/>
    <property type="project" value="UniProtKB-SubCell"/>
</dbReference>
<feature type="binding site" evidence="4">
    <location>
        <position position="194"/>
    </location>
    <ligand>
        <name>Zn(2+)</name>
        <dbReference type="ChEBI" id="CHEBI:29105"/>
        <label>2</label>
        <note>catalytic</note>
    </ligand>
</feature>
<feature type="binding site" evidence="3">
    <location>
        <position position="130"/>
    </location>
    <ligand>
        <name>substrate</name>
    </ligand>
</feature>
<dbReference type="Proteomes" id="UP000001857">
    <property type="component" value="Chromosome I"/>
</dbReference>
<dbReference type="EC" id="3.4.19.-" evidence="1"/>
<feature type="binding site" evidence="3">
    <location>
        <position position="99"/>
    </location>
    <ligand>
        <name>substrate</name>
    </ligand>
</feature>
<dbReference type="GO" id="GO:0006508">
    <property type="term" value="P:proteolysis"/>
    <property type="evidence" value="ECO:0007669"/>
    <property type="project" value="UniProtKB-KW"/>
</dbReference>
<dbReference type="Gene3D" id="3.20.20.140">
    <property type="entry name" value="Metal-dependent hydrolases"/>
    <property type="match status" value="1"/>
</dbReference>
<dbReference type="HOGENOM" id="CLU_058216_0_0_6"/>
<dbReference type="GO" id="GO:0016810">
    <property type="term" value="F:hydrolase activity, acting on carbon-nitrogen (but not peptide) bonds"/>
    <property type="evidence" value="ECO:0007669"/>
    <property type="project" value="InterPro"/>
</dbReference>
<comment type="function">
    <text evidence="1">Catalyzes the hydrolytic cleavage of a subset of L-isoaspartyl (L-beta-aspartyl) dipeptides. Used to degrade proteins damaged by L-isoaspartyl residues formation.</text>
</comment>
<proteinExistence type="inferred from homology"/>
<feature type="binding site" evidence="3">
    <location>
        <position position="225"/>
    </location>
    <ligand>
        <name>substrate</name>
    </ligand>
</feature>
<feature type="domain" description="Amidohydrolase-related" evidence="6">
    <location>
        <begin position="52"/>
        <end position="365"/>
    </location>
</feature>
<evidence type="ECO:0000256" key="2">
    <source>
        <dbReference type="PIRSR" id="PIRSR001238-1"/>
    </source>
</evidence>
<feature type="modified residue" description="N6-carboxylysine" evidence="5">
    <location>
        <position position="155"/>
    </location>
</feature>
<comment type="subcellular location">
    <subcellularLocation>
        <location evidence="1">Cytoplasm</location>
    </subcellularLocation>
</comment>
<feature type="binding site" evidence="4">
    <location>
        <position position="222"/>
    </location>
    <ligand>
        <name>Zn(2+)</name>
        <dbReference type="ChEBI" id="CHEBI:29105"/>
        <label>2</label>
        <note>catalytic</note>
    </ligand>
</feature>
<dbReference type="AlphaFoldDB" id="B5FEQ6"/>
<evidence type="ECO:0000256" key="3">
    <source>
        <dbReference type="PIRSR" id="PIRSR001238-2"/>
    </source>
</evidence>
<dbReference type="InterPro" id="IPR050378">
    <property type="entry name" value="Metallo-dep_Hydrolases_sf"/>
</dbReference>
<dbReference type="PIRSF" id="PIRSF001238">
    <property type="entry name" value="IadA"/>
    <property type="match status" value="1"/>
</dbReference>
<dbReference type="GO" id="GO:0046872">
    <property type="term" value="F:metal ion binding"/>
    <property type="evidence" value="ECO:0007669"/>
    <property type="project" value="UniProtKB-KW"/>
</dbReference>
<evidence type="ECO:0000313" key="7">
    <source>
        <dbReference type="EMBL" id="ACH67081.1"/>
    </source>
</evidence>
<reference evidence="7 8" key="2">
    <citation type="journal article" date="2009" name="Nature">
        <title>A single regulatory gene is sufficient to alter bacterial host range.</title>
        <authorList>
            <person name="Mandel M.J."/>
            <person name="Wollenberg M.S."/>
            <person name="Stabb E.V."/>
            <person name="Visick K.L."/>
            <person name="Ruby E.G."/>
        </authorList>
    </citation>
    <scope>NUCLEOTIDE SEQUENCE [LARGE SCALE GENOMIC DNA]</scope>
    <source>
        <strain evidence="7 8">MJ11</strain>
    </source>
</reference>
<dbReference type="SUPFAM" id="SSF51556">
    <property type="entry name" value="Metallo-dependent hydrolases"/>
    <property type="match status" value="1"/>
</dbReference>
<evidence type="ECO:0000256" key="1">
    <source>
        <dbReference type="PIRNR" id="PIRNR001238"/>
    </source>
</evidence>
<dbReference type="KEGG" id="vfm:VFMJ11_1602"/>
<evidence type="ECO:0000259" key="6">
    <source>
        <dbReference type="Pfam" id="PF01979"/>
    </source>
</evidence>
<name>B5FEQ6_ALIFM</name>
<feature type="binding site" evidence="4">
    <location>
        <position position="277"/>
    </location>
    <ligand>
        <name>Zn(2+)</name>
        <dbReference type="ChEBI" id="CHEBI:29105"/>
        <label>1</label>
        <note>catalytic</note>
    </ligand>
</feature>
<accession>B5FEQ6</accession>
<keyword evidence="1 7" id="KW-0378">Hydrolase</keyword>
<comment type="PTM">
    <text evidence="1">Carboxylation allows a single lysine to coordinate two zinc ions.</text>
</comment>
<comment type="similarity">
    <text evidence="1">Belongs to the peptidase M38 family.</text>
</comment>
<dbReference type="InterPro" id="IPR006680">
    <property type="entry name" value="Amidohydro-rel"/>
</dbReference>
<dbReference type="Gene3D" id="2.30.40.10">
    <property type="entry name" value="Urease, subunit C, domain 1"/>
    <property type="match status" value="1"/>
</dbReference>
<feature type="binding site" evidence="3">
    <location>
        <position position="281"/>
    </location>
    <ligand>
        <name>substrate</name>
    </ligand>
</feature>
<feature type="binding site" evidence="3">
    <location>
        <begin position="68"/>
        <end position="70"/>
    </location>
    <ligand>
        <name>substrate</name>
    </ligand>
</feature>
<comment type="cofactor">
    <cofactor evidence="1 4">
        <name>Zn(2+)</name>
        <dbReference type="ChEBI" id="CHEBI:29105"/>
    </cofactor>
    <text evidence="1 4">Binds 2 Zn(2+) ions per subunit.</text>
</comment>
<dbReference type="PANTHER" id="PTHR11647">
    <property type="entry name" value="HYDRANTOINASE/DIHYDROPYRIMIDINASE FAMILY MEMBER"/>
    <property type="match status" value="1"/>
</dbReference>
<evidence type="ECO:0000313" key="8">
    <source>
        <dbReference type="Proteomes" id="UP000001857"/>
    </source>
</evidence>
<comment type="PTM">
    <text evidence="5">Carbamylation allows a single lysine to coordinate two zinc ions.</text>
</comment>
<dbReference type="InterPro" id="IPR010229">
    <property type="entry name" value="Pept_M38_dipep"/>
</dbReference>
<dbReference type="GO" id="GO:0008237">
    <property type="term" value="F:metallopeptidase activity"/>
    <property type="evidence" value="ECO:0007669"/>
    <property type="project" value="UniProtKB-KW"/>
</dbReference>